<name>A0A9D9ITX3_9BACT</name>
<dbReference type="GO" id="GO:0005737">
    <property type="term" value="C:cytoplasm"/>
    <property type="evidence" value="ECO:0007669"/>
    <property type="project" value="UniProtKB-ARBA"/>
</dbReference>
<dbReference type="Pfam" id="PF00557">
    <property type="entry name" value="Peptidase_M24"/>
    <property type="match status" value="1"/>
</dbReference>
<keyword evidence="7" id="KW-0645">Protease</keyword>
<keyword evidence="7" id="KW-0031">Aminopeptidase</keyword>
<dbReference type="InterPro" id="IPR029149">
    <property type="entry name" value="Creatin/AminoP/Spt16_N"/>
</dbReference>
<dbReference type="InterPro" id="IPR033740">
    <property type="entry name" value="Pept_M24B"/>
</dbReference>
<dbReference type="Pfam" id="PF01321">
    <property type="entry name" value="Creatinase_N"/>
    <property type="match status" value="1"/>
</dbReference>
<protein>
    <submittedName>
        <fullName evidence="7">Aminopeptidase P family protein</fullName>
    </submittedName>
</protein>
<dbReference type="InterPro" id="IPR000994">
    <property type="entry name" value="Pept_M24"/>
</dbReference>
<dbReference type="Proteomes" id="UP000823771">
    <property type="component" value="Unassembled WGS sequence"/>
</dbReference>
<proteinExistence type="inferred from homology"/>
<keyword evidence="3" id="KW-0378">Hydrolase</keyword>
<evidence type="ECO:0000313" key="8">
    <source>
        <dbReference type="Proteomes" id="UP000823771"/>
    </source>
</evidence>
<dbReference type="PANTHER" id="PTHR43763:SF6">
    <property type="entry name" value="XAA-PRO AMINOPEPTIDASE 1"/>
    <property type="match status" value="1"/>
</dbReference>
<dbReference type="EMBL" id="JADILZ010000073">
    <property type="protein sequence ID" value="MBO8478807.1"/>
    <property type="molecule type" value="Genomic_DNA"/>
</dbReference>
<dbReference type="FunFam" id="3.90.230.10:FF:000009">
    <property type="entry name" value="xaa-Pro aminopeptidase 2"/>
    <property type="match status" value="1"/>
</dbReference>
<dbReference type="GO" id="GO:0046872">
    <property type="term" value="F:metal ion binding"/>
    <property type="evidence" value="ECO:0007669"/>
    <property type="project" value="UniProtKB-KW"/>
</dbReference>
<dbReference type="Gene3D" id="3.40.350.10">
    <property type="entry name" value="Creatinase/prolidase N-terminal domain"/>
    <property type="match status" value="2"/>
</dbReference>
<dbReference type="CDD" id="cd01085">
    <property type="entry name" value="APP"/>
    <property type="match status" value="1"/>
</dbReference>
<dbReference type="PANTHER" id="PTHR43763">
    <property type="entry name" value="XAA-PRO AMINOPEPTIDASE 1"/>
    <property type="match status" value="1"/>
</dbReference>
<dbReference type="SUPFAM" id="SSF53092">
    <property type="entry name" value="Creatinase/prolidase N-terminal domain"/>
    <property type="match status" value="2"/>
</dbReference>
<keyword evidence="2" id="KW-0479">Metal-binding</keyword>
<sequence length="609" mass="67454">MENIHAERVAQIRRMMCANGWDAVVISGSDPHGSEYPAPRWKQVEWVSGFTGEAGDMVVTADHAGLWTDSRYFIQAMEQLEGSGIELHRTRVPGAVGIPEWVAGHADVVAIDGKSQSMASVMEIRKALEKAHGESEKEFALLDVPDMLDRIWEDRPWIPVSPVTTLDEQDVGESRLHKIVWLRKFLMAEGYDAILLSALDDIAWTLNVRGSDITYNPLVISYLLVTLEDVVWFVRKENTGQPDTDTLDSINELRADGVTVAGYDDLALSIAEQEEGFRIFVDAATLNYSAFKMLSGGLGEDCVVSGTSPVSLRKAVKNQVEISSLREAYLEDGAAVEQFLYWLDTSVRSGACVTEWEASVKLTSLRSRIPGYRGNSFENISAYGANAALPHYSTPREGSAVIMPRGLYLTDSGGQYLFGTTDITRTVPVGECTALEKEDYTLVLKGMIQLSMAVFPRGTAGCQIDVLAREPLWRSKRSFGHGTGHGVGFYLCVHEGPQDIRQNFNAQPLLPGMVTSNEPGIYREGEFGIRHENILLCKEAGKNEFGDWLDFETLTCCHIDTSVIVPGLLSSEEAEWLNRYNASVYERLSARLPVEVAAWLKEKTEPVRL</sequence>
<evidence type="ECO:0000259" key="6">
    <source>
        <dbReference type="Pfam" id="PF16188"/>
    </source>
</evidence>
<comment type="caution">
    <text evidence="7">The sequence shown here is derived from an EMBL/GenBank/DDBJ whole genome shotgun (WGS) entry which is preliminary data.</text>
</comment>
<evidence type="ECO:0000259" key="4">
    <source>
        <dbReference type="Pfam" id="PF00557"/>
    </source>
</evidence>
<dbReference type="InterPro" id="IPR032416">
    <property type="entry name" value="Peptidase_M24_C"/>
</dbReference>
<evidence type="ECO:0000256" key="2">
    <source>
        <dbReference type="ARBA" id="ARBA00022723"/>
    </source>
</evidence>
<evidence type="ECO:0000256" key="1">
    <source>
        <dbReference type="ARBA" id="ARBA00008766"/>
    </source>
</evidence>
<feature type="domain" description="Peptidase M24" evidence="4">
    <location>
        <begin position="325"/>
        <end position="539"/>
    </location>
</feature>
<evidence type="ECO:0000256" key="3">
    <source>
        <dbReference type="ARBA" id="ARBA00022801"/>
    </source>
</evidence>
<dbReference type="Gene3D" id="3.90.230.10">
    <property type="entry name" value="Creatinase/methionine aminopeptidase superfamily"/>
    <property type="match status" value="1"/>
</dbReference>
<evidence type="ECO:0000259" key="5">
    <source>
        <dbReference type="Pfam" id="PF01321"/>
    </source>
</evidence>
<dbReference type="AlphaFoldDB" id="A0A9D9ITX3"/>
<dbReference type="Pfam" id="PF16189">
    <property type="entry name" value="Creatinase_N_2"/>
    <property type="match status" value="1"/>
</dbReference>
<accession>A0A9D9ITX3</accession>
<evidence type="ECO:0000313" key="7">
    <source>
        <dbReference type="EMBL" id="MBO8478807.1"/>
    </source>
</evidence>
<dbReference type="InterPro" id="IPR050422">
    <property type="entry name" value="X-Pro_aminopeptidase_P"/>
</dbReference>
<dbReference type="InterPro" id="IPR036005">
    <property type="entry name" value="Creatinase/aminopeptidase-like"/>
</dbReference>
<reference evidence="7" key="2">
    <citation type="journal article" date="2021" name="PeerJ">
        <title>Extensive microbial diversity within the chicken gut microbiome revealed by metagenomics and culture.</title>
        <authorList>
            <person name="Gilroy R."/>
            <person name="Ravi A."/>
            <person name="Getino M."/>
            <person name="Pursley I."/>
            <person name="Horton D.L."/>
            <person name="Alikhan N.F."/>
            <person name="Baker D."/>
            <person name="Gharbi K."/>
            <person name="Hall N."/>
            <person name="Watson M."/>
            <person name="Adriaenssens E.M."/>
            <person name="Foster-Nyarko E."/>
            <person name="Jarju S."/>
            <person name="Secka A."/>
            <person name="Antonio M."/>
            <person name="Oren A."/>
            <person name="Chaudhuri R.R."/>
            <person name="La Ragione R."/>
            <person name="Hildebrand F."/>
            <person name="Pallen M.J."/>
        </authorList>
    </citation>
    <scope>NUCLEOTIDE SEQUENCE</scope>
    <source>
        <strain evidence="7">2478</strain>
    </source>
</reference>
<dbReference type="SUPFAM" id="SSF55920">
    <property type="entry name" value="Creatinase/aminopeptidase"/>
    <property type="match status" value="1"/>
</dbReference>
<feature type="domain" description="Peptidase M24 C-terminal" evidence="6">
    <location>
        <begin position="548"/>
        <end position="607"/>
    </location>
</feature>
<organism evidence="7 8">
    <name type="scientific">Candidatus Cryptobacteroides excrementipullorum</name>
    <dbReference type="NCBI Taxonomy" id="2840761"/>
    <lineage>
        <taxon>Bacteria</taxon>
        <taxon>Pseudomonadati</taxon>
        <taxon>Bacteroidota</taxon>
        <taxon>Bacteroidia</taxon>
        <taxon>Bacteroidales</taxon>
        <taxon>Candidatus Cryptobacteroides</taxon>
    </lineage>
</organism>
<dbReference type="Pfam" id="PF16188">
    <property type="entry name" value="Peptidase_M24_C"/>
    <property type="match status" value="1"/>
</dbReference>
<dbReference type="GO" id="GO:0070006">
    <property type="term" value="F:metalloaminopeptidase activity"/>
    <property type="evidence" value="ECO:0007669"/>
    <property type="project" value="InterPro"/>
</dbReference>
<gene>
    <name evidence="7" type="ORF">IAB80_07970</name>
</gene>
<dbReference type="InterPro" id="IPR000587">
    <property type="entry name" value="Creatinase_N"/>
</dbReference>
<reference evidence="7" key="1">
    <citation type="submission" date="2020-10" db="EMBL/GenBank/DDBJ databases">
        <authorList>
            <person name="Gilroy R."/>
        </authorList>
    </citation>
    <scope>NUCLEOTIDE SEQUENCE</scope>
    <source>
        <strain evidence="7">2478</strain>
    </source>
</reference>
<feature type="domain" description="Creatinase N-terminal" evidence="5">
    <location>
        <begin position="8"/>
        <end position="131"/>
    </location>
</feature>
<comment type="similarity">
    <text evidence="1">Belongs to the peptidase M24B family.</text>
</comment>